<dbReference type="InterPro" id="IPR036412">
    <property type="entry name" value="HAD-like_sf"/>
</dbReference>
<dbReference type="Gene3D" id="3.40.50.1000">
    <property type="entry name" value="HAD superfamily/HAD-like"/>
    <property type="match status" value="1"/>
</dbReference>
<evidence type="ECO:0000313" key="3">
    <source>
        <dbReference type="Proteomes" id="UP000642748"/>
    </source>
</evidence>
<dbReference type="RefSeq" id="WP_203919419.1">
    <property type="nucleotide sequence ID" value="NZ_BONZ01000038.1"/>
</dbReference>
<accession>A0A8J3QSR8</accession>
<feature type="region of interest" description="Disordered" evidence="1">
    <location>
        <begin position="232"/>
        <end position="251"/>
    </location>
</feature>
<comment type="caution">
    <text evidence="2">The sequence shown here is derived from an EMBL/GenBank/DDBJ whole genome shotgun (WGS) entry which is preliminary data.</text>
</comment>
<dbReference type="SUPFAM" id="SSF56784">
    <property type="entry name" value="HAD-like"/>
    <property type="match status" value="1"/>
</dbReference>
<dbReference type="GO" id="GO:0006281">
    <property type="term" value="P:DNA repair"/>
    <property type="evidence" value="ECO:0007669"/>
    <property type="project" value="TreeGrafter"/>
</dbReference>
<proteinExistence type="predicted"/>
<sequence length="251" mass="25927">MVLVLWDVDQTLLDIGTVDRQVWFSLCADLVGVPVRPAAVRQGSTIRPILRSILREYGADPATAERLLPEALRREVAGVAAARPRFAEHGRVLPGVRAVVAALARTAGVVQSVLTGNQVDTARLKLAAFGLVPPLDLAAGAFGSDSEDRPALVPVARARAEAAYGADRVGPIVLVGDSRLDVETARDNGVRIVAVATGETSREALAAAGADVVLDDLADQRRALAAILGGSTGGAAVPTASPAAARPADTW</sequence>
<evidence type="ECO:0000313" key="2">
    <source>
        <dbReference type="EMBL" id="GIH15794.1"/>
    </source>
</evidence>
<dbReference type="Proteomes" id="UP000642748">
    <property type="component" value="Unassembled WGS sequence"/>
</dbReference>
<evidence type="ECO:0000256" key="1">
    <source>
        <dbReference type="SAM" id="MobiDB-lite"/>
    </source>
</evidence>
<organism evidence="2 3">
    <name type="scientific">Rugosimonospora africana</name>
    <dbReference type="NCBI Taxonomy" id="556532"/>
    <lineage>
        <taxon>Bacteria</taxon>
        <taxon>Bacillati</taxon>
        <taxon>Actinomycetota</taxon>
        <taxon>Actinomycetes</taxon>
        <taxon>Micromonosporales</taxon>
        <taxon>Micromonosporaceae</taxon>
        <taxon>Rugosimonospora</taxon>
    </lineage>
</organism>
<reference evidence="2" key="1">
    <citation type="submission" date="2021-01" db="EMBL/GenBank/DDBJ databases">
        <title>Whole genome shotgun sequence of Rugosimonospora africana NBRC 104875.</title>
        <authorList>
            <person name="Komaki H."/>
            <person name="Tamura T."/>
        </authorList>
    </citation>
    <scope>NUCLEOTIDE SEQUENCE</scope>
    <source>
        <strain evidence="2">NBRC 104875</strain>
    </source>
</reference>
<dbReference type="AlphaFoldDB" id="A0A8J3QSR8"/>
<protein>
    <submittedName>
        <fullName evidence="2">Haloacid dehalogenase</fullName>
    </submittedName>
</protein>
<dbReference type="PANTHER" id="PTHR43434">
    <property type="entry name" value="PHOSPHOGLYCOLATE PHOSPHATASE"/>
    <property type="match status" value="1"/>
</dbReference>
<dbReference type="InterPro" id="IPR023198">
    <property type="entry name" value="PGP-like_dom2"/>
</dbReference>
<dbReference type="Pfam" id="PF12710">
    <property type="entry name" value="HAD"/>
    <property type="match status" value="1"/>
</dbReference>
<dbReference type="SFLD" id="SFLDS00003">
    <property type="entry name" value="Haloacid_Dehalogenase"/>
    <property type="match status" value="1"/>
</dbReference>
<dbReference type="GO" id="GO:0008967">
    <property type="term" value="F:phosphoglycolate phosphatase activity"/>
    <property type="evidence" value="ECO:0007669"/>
    <property type="project" value="TreeGrafter"/>
</dbReference>
<name>A0A8J3QSR8_9ACTN</name>
<keyword evidence="3" id="KW-1185">Reference proteome</keyword>
<dbReference type="SFLD" id="SFLDG01129">
    <property type="entry name" value="C1.5:_HAD__Beta-PGM__Phosphata"/>
    <property type="match status" value="1"/>
</dbReference>
<dbReference type="Gene3D" id="1.10.150.240">
    <property type="entry name" value="Putative phosphatase, domain 2"/>
    <property type="match status" value="1"/>
</dbReference>
<dbReference type="EMBL" id="BONZ01000038">
    <property type="protein sequence ID" value="GIH15794.1"/>
    <property type="molecule type" value="Genomic_DNA"/>
</dbReference>
<dbReference type="InterPro" id="IPR023214">
    <property type="entry name" value="HAD_sf"/>
</dbReference>
<dbReference type="PANTHER" id="PTHR43434:SF1">
    <property type="entry name" value="PHOSPHOGLYCOLATE PHOSPHATASE"/>
    <property type="match status" value="1"/>
</dbReference>
<dbReference type="InterPro" id="IPR050155">
    <property type="entry name" value="HAD-like_hydrolase_sf"/>
</dbReference>
<dbReference type="GO" id="GO:0005829">
    <property type="term" value="C:cytosol"/>
    <property type="evidence" value="ECO:0007669"/>
    <property type="project" value="TreeGrafter"/>
</dbReference>
<gene>
    <name evidence="2" type="ORF">Raf01_39660</name>
</gene>
<feature type="compositionally biased region" description="Low complexity" evidence="1">
    <location>
        <begin position="235"/>
        <end position="251"/>
    </location>
</feature>